<reference evidence="4" key="1">
    <citation type="submission" date="2023-07" db="EMBL/GenBank/DDBJ databases">
        <authorList>
            <person name="Kim M."/>
        </authorList>
    </citation>
    <scope>NUCLEOTIDE SEQUENCE</scope>
    <source>
        <strain evidence="4">BIUV-7</strain>
    </source>
</reference>
<protein>
    <submittedName>
        <fullName evidence="4">Polysaccharide biosynthesis/export family protein</fullName>
    </submittedName>
</protein>
<keyword evidence="5" id="KW-1185">Reference proteome</keyword>
<keyword evidence="1" id="KW-0732">Signal</keyword>
<evidence type="ECO:0000256" key="1">
    <source>
        <dbReference type="ARBA" id="ARBA00022729"/>
    </source>
</evidence>
<evidence type="ECO:0000259" key="2">
    <source>
        <dbReference type="Pfam" id="PF02563"/>
    </source>
</evidence>
<dbReference type="PANTHER" id="PTHR33619:SF3">
    <property type="entry name" value="POLYSACCHARIDE EXPORT PROTEIN GFCE-RELATED"/>
    <property type="match status" value="1"/>
</dbReference>
<dbReference type="EMBL" id="JAUOTP010000009">
    <property type="protein sequence ID" value="MDO6416161.1"/>
    <property type="molecule type" value="Genomic_DNA"/>
</dbReference>
<feature type="domain" description="Polysaccharide export protein N-terminal" evidence="2">
    <location>
        <begin position="52"/>
        <end position="126"/>
    </location>
</feature>
<dbReference type="InterPro" id="IPR019554">
    <property type="entry name" value="Soluble_ligand-bd"/>
</dbReference>
<feature type="domain" description="Soluble ligand binding" evidence="3">
    <location>
        <begin position="133"/>
        <end position="174"/>
    </location>
</feature>
<dbReference type="InterPro" id="IPR003715">
    <property type="entry name" value="Poly_export_N"/>
</dbReference>
<dbReference type="Gene3D" id="3.10.560.10">
    <property type="entry name" value="Outer membrane lipoprotein wza domain like"/>
    <property type="match status" value="1"/>
</dbReference>
<accession>A0ABT8YCS7</accession>
<dbReference type="Pfam" id="PF02563">
    <property type="entry name" value="Poly_export"/>
    <property type="match status" value="1"/>
</dbReference>
<gene>
    <name evidence="4" type="ORF">Q4F19_17375</name>
</gene>
<comment type="caution">
    <text evidence="4">The sequence shown here is derived from an EMBL/GenBank/DDBJ whole genome shotgun (WGS) entry which is preliminary data.</text>
</comment>
<evidence type="ECO:0000259" key="3">
    <source>
        <dbReference type="Pfam" id="PF10531"/>
    </source>
</evidence>
<dbReference type="InterPro" id="IPR049712">
    <property type="entry name" value="Poly_export"/>
</dbReference>
<dbReference type="Proteomes" id="UP001169764">
    <property type="component" value="Unassembled WGS sequence"/>
</dbReference>
<dbReference type="Gene3D" id="3.30.1950.10">
    <property type="entry name" value="wza like domain"/>
    <property type="match status" value="1"/>
</dbReference>
<dbReference type="PANTHER" id="PTHR33619">
    <property type="entry name" value="POLYSACCHARIDE EXPORT PROTEIN GFCE-RELATED"/>
    <property type="match status" value="1"/>
</dbReference>
<name>A0ABT8YCS7_9SPHN</name>
<dbReference type="RefSeq" id="WP_303545264.1">
    <property type="nucleotide sequence ID" value="NZ_JAUOTP010000009.1"/>
</dbReference>
<proteinExistence type="predicted"/>
<evidence type="ECO:0000313" key="4">
    <source>
        <dbReference type="EMBL" id="MDO6416161.1"/>
    </source>
</evidence>
<evidence type="ECO:0000313" key="5">
    <source>
        <dbReference type="Proteomes" id="UP001169764"/>
    </source>
</evidence>
<sequence length="207" mass="22823">MRRIGLSAREPYDWRWIFGWRGWRDRGTIAVCAAAAICAPISSEPTKPTPLPADTAYRLSGGDRLRVTVFGEPALTGDYSITADGILSFPLIGEIDARGRSIGEVREALRERLGKGYVNDPRVAIEAISYRPYYVLGEVNRPGEYPYAAGLRVDQAIAAAGGFTYRANRGTAFVRSSDDSAERKVKLRKRPVSVLPGDTIRVGERYL</sequence>
<dbReference type="Pfam" id="PF10531">
    <property type="entry name" value="SLBB"/>
    <property type="match status" value="1"/>
</dbReference>
<organism evidence="4 5">
    <name type="scientific">Sphingomonas natans</name>
    <dbReference type="NCBI Taxonomy" id="3063330"/>
    <lineage>
        <taxon>Bacteria</taxon>
        <taxon>Pseudomonadati</taxon>
        <taxon>Pseudomonadota</taxon>
        <taxon>Alphaproteobacteria</taxon>
        <taxon>Sphingomonadales</taxon>
        <taxon>Sphingomonadaceae</taxon>
        <taxon>Sphingomonas</taxon>
    </lineage>
</organism>